<protein>
    <submittedName>
        <fullName evidence="1">Uncharacterized protein</fullName>
    </submittedName>
</protein>
<dbReference type="Proteomes" id="UP001164250">
    <property type="component" value="Chromosome 11"/>
</dbReference>
<organism evidence="1 2">
    <name type="scientific">Pistacia atlantica</name>
    <dbReference type="NCBI Taxonomy" id="434234"/>
    <lineage>
        <taxon>Eukaryota</taxon>
        <taxon>Viridiplantae</taxon>
        <taxon>Streptophyta</taxon>
        <taxon>Embryophyta</taxon>
        <taxon>Tracheophyta</taxon>
        <taxon>Spermatophyta</taxon>
        <taxon>Magnoliopsida</taxon>
        <taxon>eudicotyledons</taxon>
        <taxon>Gunneridae</taxon>
        <taxon>Pentapetalae</taxon>
        <taxon>rosids</taxon>
        <taxon>malvids</taxon>
        <taxon>Sapindales</taxon>
        <taxon>Anacardiaceae</taxon>
        <taxon>Pistacia</taxon>
    </lineage>
</organism>
<dbReference type="EMBL" id="CM047907">
    <property type="protein sequence ID" value="KAJ0084420.1"/>
    <property type="molecule type" value="Genomic_DNA"/>
</dbReference>
<sequence length="314" mass="34348">MADGTHLKTLDTQVSQLVTSEATMVEQLESLGQFLKELGGKVSVIDAERVDRQQSVQPLIAGEMAAISLHALRGQRIPSTIRMSGRLQGEQVEVLIDGGSTHNFTQERVAIYLGLPIVAFTNFTVIIGNGDHMCCSGVCANASLQLDGHEFPVDLFVLPIHGADLVFGGKSLTLQGRQPQRIAPIQFHRLELEFTKSSPTSDPAPKQHNYLIKLIGYDFIVTYKPGKDNAAADALSRQHEETEELKKGGLVEQLLVQWEVLPLEDASWEDVANLVTDSGMLPSNLQDKVVLDGMGNVNNMHMDCCKQHGSNVKL</sequence>
<reference evidence="2" key="1">
    <citation type="journal article" date="2023" name="G3 (Bethesda)">
        <title>Genome assembly and association tests identify interacting loci associated with vigor, precocity, and sex in interspecific pistachio rootstocks.</title>
        <authorList>
            <person name="Palmer W."/>
            <person name="Jacygrad E."/>
            <person name="Sagayaradj S."/>
            <person name="Cavanaugh K."/>
            <person name="Han R."/>
            <person name="Bertier L."/>
            <person name="Beede B."/>
            <person name="Kafkas S."/>
            <person name="Golino D."/>
            <person name="Preece J."/>
            <person name="Michelmore R."/>
        </authorList>
    </citation>
    <scope>NUCLEOTIDE SEQUENCE [LARGE SCALE GENOMIC DNA]</scope>
</reference>
<evidence type="ECO:0000313" key="2">
    <source>
        <dbReference type="Proteomes" id="UP001164250"/>
    </source>
</evidence>
<keyword evidence="2" id="KW-1185">Reference proteome</keyword>
<accession>A0ACC1ADU9</accession>
<proteinExistence type="predicted"/>
<name>A0ACC1ADU9_9ROSI</name>
<comment type="caution">
    <text evidence="1">The sequence shown here is derived from an EMBL/GenBank/DDBJ whole genome shotgun (WGS) entry which is preliminary data.</text>
</comment>
<gene>
    <name evidence="1" type="ORF">Patl1_29964</name>
</gene>
<evidence type="ECO:0000313" key="1">
    <source>
        <dbReference type="EMBL" id="KAJ0084420.1"/>
    </source>
</evidence>